<dbReference type="SUPFAM" id="SSF53850">
    <property type="entry name" value="Periplasmic binding protein-like II"/>
    <property type="match status" value="1"/>
</dbReference>
<protein>
    <submittedName>
        <fullName evidence="6">ABC transporter substrate-binding protein</fullName>
    </submittedName>
</protein>
<proteinExistence type="inferred from homology"/>
<name>A0A9X1SCU7_9MICC</name>
<keyword evidence="7" id="KW-1185">Reference proteome</keyword>
<dbReference type="GO" id="GO:0042597">
    <property type="term" value="C:periplasmic space"/>
    <property type="evidence" value="ECO:0007669"/>
    <property type="project" value="UniProtKB-SubCell"/>
</dbReference>
<dbReference type="Proteomes" id="UP001139158">
    <property type="component" value="Unassembled WGS sequence"/>
</dbReference>
<evidence type="ECO:0000313" key="6">
    <source>
        <dbReference type="EMBL" id="MCC3298016.1"/>
    </source>
</evidence>
<evidence type="ECO:0000256" key="2">
    <source>
        <dbReference type="ARBA" id="ARBA00010742"/>
    </source>
</evidence>
<dbReference type="Gene3D" id="3.40.190.10">
    <property type="entry name" value="Periplasmic binding protein-like II"/>
    <property type="match status" value="2"/>
</dbReference>
<dbReference type="PANTHER" id="PTHR30024:SF47">
    <property type="entry name" value="TAURINE-BINDING PERIPLASMIC PROTEIN"/>
    <property type="match status" value="1"/>
</dbReference>
<feature type="domain" description="SsuA/THI5-like" evidence="5">
    <location>
        <begin position="51"/>
        <end position="252"/>
    </location>
</feature>
<dbReference type="PANTHER" id="PTHR30024">
    <property type="entry name" value="ALIPHATIC SULFONATES-BINDING PROTEIN-RELATED"/>
    <property type="match status" value="1"/>
</dbReference>
<evidence type="ECO:0000256" key="1">
    <source>
        <dbReference type="ARBA" id="ARBA00004418"/>
    </source>
</evidence>
<evidence type="ECO:0000313" key="7">
    <source>
        <dbReference type="Proteomes" id="UP001139158"/>
    </source>
</evidence>
<keyword evidence="3 4" id="KW-0732">Signal</keyword>
<reference evidence="6" key="1">
    <citation type="submission" date="2021-10" db="EMBL/GenBank/DDBJ databases">
        <title>Novel species in genus Arthrobacter.</title>
        <authorList>
            <person name="Liu Y."/>
        </authorList>
    </citation>
    <scope>NUCLEOTIDE SEQUENCE</scope>
    <source>
        <strain evidence="6">Zg-Y453</strain>
    </source>
</reference>
<evidence type="ECO:0000256" key="3">
    <source>
        <dbReference type="ARBA" id="ARBA00022729"/>
    </source>
</evidence>
<comment type="subcellular location">
    <subcellularLocation>
        <location evidence="1">Periplasm</location>
    </subcellularLocation>
</comment>
<dbReference type="PROSITE" id="PS51257">
    <property type="entry name" value="PROKAR_LIPOPROTEIN"/>
    <property type="match status" value="1"/>
</dbReference>
<evidence type="ECO:0000256" key="4">
    <source>
        <dbReference type="SAM" id="SignalP"/>
    </source>
</evidence>
<feature type="signal peptide" evidence="4">
    <location>
        <begin position="1"/>
        <end position="31"/>
    </location>
</feature>
<accession>A0A9X1SCU7</accession>
<dbReference type="Pfam" id="PF09084">
    <property type="entry name" value="NMT1"/>
    <property type="match status" value="1"/>
</dbReference>
<evidence type="ECO:0000259" key="5">
    <source>
        <dbReference type="Pfam" id="PF09084"/>
    </source>
</evidence>
<comment type="similarity">
    <text evidence="2">Belongs to the bacterial solute-binding protein SsuA/TauA family.</text>
</comment>
<feature type="chain" id="PRO_5040722027" evidence="4">
    <location>
        <begin position="32"/>
        <end position="315"/>
    </location>
</feature>
<organism evidence="6 7">
    <name type="scientific">Arthrobacter caoxuetaonis</name>
    <dbReference type="NCBI Taxonomy" id="2886935"/>
    <lineage>
        <taxon>Bacteria</taxon>
        <taxon>Bacillati</taxon>
        <taxon>Actinomycetota</taxon>
        <taxon>Actinomycetes</taxon>
        <taxon>Micrococcales</taxon>
        <taxon>Micrococcaceae</taxon>
        <taxon>Arthrobacter</taxon>
    </lineage>
</organism>
<gene>
    <name evidence="6" type="ORF">LJ757_09390</name>
</gene>
<comment type="caution">
    <text evidence="6">The sequence shown here is derived from an EMBL/GenBank/DDBJ whole genome shotgun (WGS) entry which is preliminary data.</text>
</comment>
<sequence length="315" mass="33332">MIARGNFQRYFTIAALSAATLGLAACGSSQAASDVTVKVGYFPLVHTSTAVHAEKNGLFAAEDLEVELVQTQGGAAAIPNLVSGGVDVTYANYTSALLAVKQGLPVRFISGNDVGAADHGIFVAKDSGITGIEDLAGKTFAVNNLQNIGSVAVYALLEDAGLDSSAVDLIEMPYPDMQAALERGAVDAIWQVEPFQASAEAAGFVKISNLFTGPVDGMPVAGWLTTEQFLQENPDAVEGFRKAIAVSAEELQDNRPRLVELVPTFTKVPAEVVEQIEMPSFQGNLDGDQLQKTADLMHKYKIIDTTLDTRPLLAD</sequence>
<dbReference type="RefSeq" id="WP_227895892.1">
    <property type="nucleotide sequence ID" value="NZ_JAJFZV010000009.1"/>
</dbReference>
<dbReference type="EMBL" id="JAJFZV010000009">
    <property type="protein sequence ID" value="MCC3298016.1"/>
    <property type="molecule type" value="Genomic_DNA"/>
</dbReference>
<dbReference type="InterPro" id="IPR015168">
    <property type="entry name" value="SsuA/THI5"/>
</dbReference>
<dbReference type="AlphaFoldDB" id="A0A9X1SCU7"/>